<evidence type="ECO:0000259" key="6">
    <source>
        <dbReference type="Pfam" id="PF00108"/>
    </source>
</evidence>
<dbReference type="PANTHER" id="PTHR43365:SF1">
    <property type="entry name" value="ACETYL-COA C-ACYLTRANSFERASE"/>
    <property type="match status" value="1"/>
</dbReference>
<dbReference type="InterPro" id="IPR020616">
    <property type="entry name" value="Thiolase_N"/>
</dbReference>
<evidence type="ECO:0000313" key="9">
    <source>
        <dbReference type="Proteomes" id="UP000598297"/>
    </source>
</evidence>
<dbReference type="InterPro" id="IPR020610">
    <property type="entry name" value="Thiolase_AS"/>
</dbReference>
<feature type="domain" description="Thiolase N-terminal" evidence="6">
    <location>
        <begin position="6"/>
        <end position="230"/>
    </location>
</feature>
<dbReference type="PROSITE" id="PS00099">
    <property type="entry name" value="THIOLASE_3"/>
    <property type="match status" value="1"/>
</dbReference>
<dbReference type="GO" id="GO:0003985">
    <property type="term" value="F:acetyl-CoA C-acetyltransferase activity"/>
    <property type="evidence" value="ECO:0007669"/>
    <property type="project" value="UniProtKB-EC"/>
</dbReference>
<dbReference type="PROSITE" id="PS00737">
    <property type="entry name" value="THIOLASE_2"/>
    <property type="match status" value="1"/>
</dbReference>
<dbReference type="SUPFAM" id="SSF53901">
    <property type="entry name" value="Thiolase-like"/>
    <property type="match status" value="2"/>
</dbReference>
<evidence type="ECO:0000256" key="2">
    <source>
        <dbReference type="ARBA" id="ARBA00022679"/>
    </source>
</evidence>
<keyword evidence="3 5" id="KW-0012">Acyltransferase</keyword>
<dbReference type="InterPro" id="IPR020617">
    <property type="entry name" value="Thiolase_C"/>
</dbReference>
<evidence type="ECO:0000256" key="5">
    <source>
        <dbReference type="RuleBase" id="RU003557"/>
    </source>
</evidence>
<protein>
    <submittedName>
        <fullName evidence="8">Acetyl-CoA C-acetyltransferase</fullName>
        <ecNumber evidence="8">2.3.1.9</ecNumber>
    </submittedName>
</protein>
<dbReference type="CDD" id="cd00751">
    <property type="entry name" value="thiolase"/>
    <property type="match status" value="1"/>
</dbReference>
<evidence type="ECO:0000256" key="1">
    <source>
        <dbReference type="ARBA" id="ARBA00010982"/>
    </source>
</evidence>
<name>A0A964UUS2_9ACTN</name>
<feature type="active site" description="Proton acceptor" evidence="4">
    <location>
        <position position="390"/>
    </location>
</feature>
<dbReference type="RefSeq" id="WP_161702101.1">
    <property type="nucleotide sequence ID" value="NZ_JAAAHS010000258.1"/>
</dbReference>
<dbReference type="InterPro" id="IPR020613">
    <property type="entry name" value="Thiolase_CS"/>
</dbReference>
<proteinExistence type="inferred from homology"/>
<reference evidence="8" key="1">
    <citation type="submission" date="2020-01" db="EMBL/GenBank/DDBJ databases">
        <title>Whole-genome analyses of novel actinobacteria.</title>
        <authorList>
            <person name="Sahin N."/>
        </authorList>
    </citation>
    <scope>NUCLEOTIDE SEQUENCE</scope>
    <source>
        <strain evidence="8">YC537</strain>
    </source>
</reference>
<evidence type="ECO:0000256" key="4">
    <source>
        <dbReference type="PIRSR" id="PIRSR000429-1"/>
    </source>
</evidence>
<evidence type="ECO:0000313" key="8">
    <source>
        <dbReference type="EMBL" id="NBE54871.1"/>
    </source>
</evidence>
<feature type="active site" description="Proton acceptor" evidence="4">
    <location>
        <position position="360"/>
    </location>
</feature>
<dbReference type="Pfam" id="PF02803">
    <property type="entry name" value="Thiolase_C"/>
    <property type="match status" value="1"/>
</dbReference>
<dbReference type="AlphaFoldDB" id="A0A964UUS2"/>
<evidence type="ECO:0000259" key="7">
    <source>
        <dbReference type="Pfam" id="PF02803"/>
    </source>
</evidence>
<organism evidence="8 9">
    <name type="scientific">Streptomyces boluensis</name>
    <dbReference type="NCBI Taxonomy" id="1775135"/>
    <lineage>
        <taxon>Bacteria</taxon>
        <taxon>Bacillati</taxon>
        <taxon>Actinomycetota</taxon>
        <taxon>Actinomycetes</taxon>
        <taxon>Kitasatosporales</taxon>
        <taxon>Streptomycetaceae</taxon>
        <taxon>Streptomyces</taxon>
    </lineage>
</organism>
<comment type="similarity">
    <text evidence="1 5">Belongs to the thiolase-like superfamily. Thiolase family.</text>
</comment>
<dbReference type="PANTHER" id="PTHR43365">
    <property type="entry name" value="BLR7806 PROTEIN"/>
    <property type="match status" value="1"/>
</dbReference>
<dbReference type="Gene3D" id="3.40.47.10">
    <property type="match status" value="2"/>
</dbReference>
<keyword evidence="9" id="KW-1185">Reference proteome</keyword>
<dbReference type="EMBL" id="JAAAHS010000258">
    <property type="protein sequence ID" value="NBE54871.1"/>
    <property type="molecule type" value="Genomic_DNA"/>
</dbReference>
<dbReference type="OrthoDB" id="9764638at2"/>
<dbReference type="NCBIfam" id="TIGR01930">
    <property type="entry name" value="AcCoA-C-Actrans"/>
    <property type="match status" value="1"/>
</dbReference>
<dbReference type="Pfam" id="PF00108">
    <property type="entry name" value="Thiolase_N"/>
    <property type="match status" value="1"/>
</dbReference>
<gene>
    <name evidence="8" type="ORF">GUY60_26275</name>
</gene>
<comment type="caution">
    <text evidence="8">The sequence shown here is derived from an EMBL/GenBank/DDBJ whole genome shotgun (WGS) entry which is preliminary data.</text>
</comment>
<dbReference type="Proteomes" id="UP000598297">
    <property type="component" value="Unassembled WGS sequence"/>
</dbReference>
<dbReference type="PIRSF" id="PIRSF000429">
    <property type="entry name" value="Ac-CoA_Ac_transf"/>
    <property type="match status" value="1"/>
</dbReference>
<accession>A0A964UUS2</accession>
<feature type="active site" description="Acyl-thioester intermediate" evidence="4">
    <location>
        <position position="93"/>
    </location>
</feature>
<dbReference type="InterPro" id="IPR002155">
    <property type="entry name" value="Thiolase"/>
</dbReference>
<keyword evidence="2 5" id="KW-0808">Transferase</keyword>
<dbReference type="NCBIfam" id="NF006090">
    <property type="entry name" value="PRK08242.1"/>
    <property type="match status" value="1"/>
</dbReference>
<evidence type="ECO:0000256" key="3">
    <source>
        <dbReference type="ARBA" id="ARBA00023315"/>
    </source>
</evidence>
<dbReference type="EC" id="2.3.1.9" evidence="8"/>
<sequence>MSTEAYVYDAIRTPRGRGKANGALHGTKPIDLVVGLIHEIKARFPSLDPAAIDDIVLGVVGPVGDQGSDIARIAAIAAGLPDTVAGVQENRFCASGLEAVNLAAMKVRSGWEDLVLAGGVESMSRVPMASDGGAWFADPMTNFETGFVPQGIGADLIATIEGFSRRDVDEYAALSQERAAAAIKDGRFERSVVPVKDRSGLTVLDHDEFPRPGTTADSLAKLKPSFKDIGDLGGFDAVALQKYHWVEQIDHVHHAGNSSGIVDGASLVAIGTREVGERYGIAPRARIVSAAVSGSEPTIMLTGPAPATRKALAKAGLTIDDIDLVEINEAFAAVVLRFVKDMGLDLEKVNVNGGAIALGHPLGATGAMILGTLVDELERRDLRYGLATLCVGGGMGIATVVERL</sequence>
<dbReference type="InterPro" id="IPR016039">
    <property type="entry name" value="Thiolase-like"/>
</dbReference>
<feature type="domain" description="Thiolase C-terminal" evidence="7">
    <location>
        <begin position="283"/>
        <end position="403"/>
    </location>
</feature>